<sequence length="237" mass="26075">MGVLDGVLLKMMIFSYHADENGMPKGLPIPYPVMYNPEKLSKNIAVNYQAQCIPGDNGQEQSYHSVQSGEVTFEFLFDATGTSVNSINGEAAKAVGGVDLEIELFLKLTGDVDPEEHKPRSLTLVWGTFIFNCKLKSAQVNYTMFSGIGRPLRATVTATFVGHEFRVIQAALNKLFSSDLTKVHIVKAGETLPLIANEVYGNSSYYIEIAKANNLSNFRNIRPGQEIILPPVEKQSV</sequence>
<dbReference type="AlphaFoldDB" id="A0A1M6M6V5"/>
<dbReference type="Pfam" id="PF19266">
    <property type="entry name" value="CIS_tube"/>
    <property type="match status" value="1"/>
</dbReference>
<dbReference type="Gene3D" id="3.10.350.10">
    <property type="entry name" value="LysM domain"/>
    <property type="match status" value="1"/>
</dbReference>
<dbReference type="Proteomes" id="UP000184543">
    <property type="component" value="Unassembled WGS sequence"/>
</dbReference>
<proteinExistence type="predicted"/>
<dbReference type="InterPro" id="IPR045361">
    <property type="entry name" value="CIS_tube_prot_N"/>
</dbReference>
<dbReference type="PROSITE" id="PS51782">
    <property type="entry name" value="LYSM"/>
    <property type="match status" value="1"/>
</dbReference>
<evidence type="ECO:0000313" key="3">
    <source>
        <dbReference type="Proteomes" id="UP000184543"/>
    </source>
</evidence>
<dbReference type="EMBL" id="FQYU01000009">
    <property type="protein sequence ID" value="SHJ79127.1"/>
    <property type="molecule type" value="Genomic_DNA"/>
</dbReference>
<feature type="domain" description="LysM" evidence="1">
    <location>
        <begin position="182"/>
        <end position="229"/>
    </location>
</feature>
<dbReference type="Pfam" id="PF01476">
    <property type="entry name" value="LysM"/>
    <property type="match status" value="1"/>
</dbReference>
<name>A0A1M6M6V5_9FLAO</name>
<dbReference type="CDD" id="cd00118">
    <property type="entry name" value="LysM"/>
    <property type="match status" value="1"/>
</dbReference>
<organism evidence="2 3">
    <name type="scientific">Pseudozobellia thermophila</name>
    <dbReference type="NCBI Taxonomy" id="192903"/>
    <lineage>
        <taxon>Bacteria</taxon>
        <taxon>Pseudomonadati</taxon>
        <taxon>Bacteroidota</taxon>
        <taxon>Flavobacteriia</taxon>
        <taxon>Flavobacteriales</taxon>
        <taxon>Flavobacteriaceae</taxon>
        <taxon>Pseudozobellia</taxon>
    </lineage>
</organism>
<gene>
    <name evidence="2" type="ORF">SAMN04488513_10913</name>
</gene>
<dbReference type="STRING" id="192903.SAMN04488513_10913"/>
<reference evidence="3" key="1">
    <citation type="submission" date="2016-11" db="EMBL/GenBank/DDBJ databases">
        <authorList>
            <person name="Varghese N."/>
            <person name="Submissions S."/>
        </authorList>
    </citation>
    <scope>NUCLEOTIDE SEQUENCE [LARGE SCALE GENOMIC DNA]</scope>
    <source>
        <strain evidence="3">DSM 19858</strain>
    </source>
</reference>
<protein>
    <submittedName>
        <fullName evidence="2">LysM domain-containing protein</fullName>
    </submittedName>
</protein>
<dbReference type="RefSeq" id="WP_072995088.1">
    <property type="nucleotide sequence ID" value="NZ_FQYU01000009.1"/>
</dbReference>
<dbReference type="SUPFAM" id="SSF54106">
    <property type="entry name" value="LysM domain"/>
    <property type="match status" value="1"/>
</dbReference>
<evidence type="ECO:0000313" key="2">
    <source>
        <dbReference type="EMBL" id="SHJ79127.1"/>
    </source>
</evidence>
<dbReference type="InterPro" id="IPR018392">
    <property type="entry name" value="LysM"/>
</dbReference>
<dbReference type="OrthoDB" id="9815939at2"/>
<dbReference type="InterPro" id="IPR036779">
    <property type="entry name" value="LysM_dom_sf"/>
</dbReference>
<evidence type="ECO:0000259" key="1">
    <source>
        <dbReference type="PROSITE" id="PS51782"/>
    </source>
</evidence>
<accession>A0A1M6M6V5</accession>
<dbReference type="SMART" id="SM00257">
    <property type="entry name" value="LysM"/>
    <property type="match status" value="1"/>
</dbReference>
<keyword evidence="3" id="KW-1185">Reference proteome</keyword>